<sequence length="109" mass="12158">MAENGPFVAKPARGWLHPDSVLASDGITYAVRYIGSMEILTSMKKLDFETRSQRVYCKGICCRWFKISRQEATGQSSSSVCPGSKTQDVPFWFECCPNCVISSHHISCT</sequence>
<evidence type="ECO:0000313" key="3">
    <source>
        <dbReference type="Proteomes" id="UP000324832"/>
    </source>
</evidence>
<evidence type="ECO:0000259" key="1">
    <source>
        <dbReference type="PROSITE" id="PS01179"/>
    </source>
</evidence>
<reference evidence="2 3" key="1">
    <citation type="submission" date="2017-07" db="EMBL/GenBank/DDBJ databases">
        <authorList>
            <person name="Talla V."/>
            <person name="Backstrom N."/>
        </authorList>
    </citation>
    <scope>NUCLEOTIDE SEQUENCE [LARGE SCALE GENOMIC DNA]</scope>
</reference>
<dbReference type="InterPro" id="IPR006020">
    <property type="entry name" value="PTB/PI_dom"/>
</dbReference>
<keyword evidence="3" id="KW-1185">Reference proteome</keyword>
<dbReference type="Proteomes" id="UP000324832">
    <property type="component" value="Unassembled WGS sequence"/>
</dbReference>
<dbReference type="SUPFAM" id="SSF50729">
    <property type="entry name" value="PH domain-like"/>
    <property type="match status" value="1"/>
</dbReference>
<organism evidence="2 3">
    <name type="scientific">Leptidea sinapis</name>
    <dbReference type="NCBI Taxonomy" id="189913"/>
    <lineage>
        <taxon>Eukaryota</taxon>
        <taxon>Metazoa</taxon>
        <taxon>Ecdysozoa</taxon>
        <taxon>Arthropoda</taxon>
        <taxon>Hexapoda</taxon>
        <taxon>Insecta</taxon>
        <taxon>Pterygota</taxon>
        <taxon>Neoptera</taxon>
        <taxon>Endopterygota</taxon>
        <taxon>Lepidoptera</taxon>
        <taxon>Glossata</taxon>
        <taxon>Ditrysia</taxon>
        <taxon>Papilionoidea</taxon>
        <taxon>Pieridae</taxon>
        <taxon>Dismorphiinae</taxon>
        <taxon>Leptidea</taxon>
    </lineage>
</organism>
<accession>A0A5E4QE09</accession>
<protein>
    <recommendedName>
        <fullName evidence="1">PID domain-containing protein</fullName>
    </recommendedName>
</protein>
<name>A0A5E4QE09_9NEOP</name>
<proteinExistence type="predicted"/>
<dbReference type="Gene3D" id="2.30.29.30">
    <property type="entry name" value="Pleckstrin-homology domain (PH domain)/Phosphotyrosine-binding domain (PTB)"/>
    <property type="match status" value="1"/>
</dbReference>
<dbReference type="PROSITE" id="PS01179">
    <property type="entry name" value="PID"/>
    <property type="match status" value="1"/>
</dbReference>
<dbReference type="EMBL" id="FZQP02002337">
    <property type="protein sequence ID" value="VVC95523.1"/>
    <property type="molecule type" value="Genomic_DNA"/>
</dbReference>
<evidence type="ECO:0000313" key="2">
    <source>
        <dbReference type="EMBL" id="VVC95523.1"/>
    </source>
</evidence>
<dbReference type="AlphaFoldDB" id="A0A5E4QE09"/>
<feature type="domain" description="PID" evidence="1">
    <location>
        <begin position="25"/>
        <end position="53"/>
    </location>
</feature>
<dbReference type="InterPro" id="IPR011993">
    <property type="entry name" value="PH-like_dom_sf"/>
</dbReference>
<gene>
    <name evidence="2" type="ORF">LSINAPIS_LOCUS7220</name>
</gene>